<dbReference type="InterPro" id="IPR013747">
    <property type="entry name" value="ACP_syn_III_C"/>
</dbReference>
<comment type="pathway">
    <text evidence="1 6">Lipid metabolism; fatty acid biosynthesis.</text>
</comment>
<evidence type="ECO:0000256" key="2">
    <source>
        <dbReference type="ARBA" id="ARBA00005531"/>
    </source>
</evidence>
<evidence type="ECO:0000259" key="10">
    <source>
        <dbReference type="Pfam" id="PF08541"/>
    </source>
</evidence>
<feature type="domain" description="Beta-ketoacyl-[acyl-carrier-protein] synthase III C-terminal" evidence="10">
    <location>
        <begin position="419"/>
        <end position="499"/>
    </location>
</feature>
<comment type="catalytic activity">
    <reaction evidence="5">
        <text>a very-long-chain acyl-CoA + malonyl-CoA + H(+) = a very-long-chain 3-oxoacyl-CoA + CO2 + CoA</text>
        <dbReference type="Rhea" id="RHEA:32727"/>
        <dbReference type="ChEBI" id="CHEBI:15378"/>
        <dbReference type="ChEBI" id="CHEBI:16526"/>
        <dbReference type="ChEBI" id="CHEBI:57287"/>
        <dbReference type="ChEBI" id="CHEBI:57384"/>
        <dbReference type="ChEBI" id="CHEBI:90725"/>
        <dbReference type="ChEBI" id="CHEBI:90736"/>
        <dbReference type="EC" id="2.3.1.199"/>
    </reaction>
</comment>
<keyword evidence="4 6" id="KW-0012">Acyltransferase</keyword>
<evidence type="ECO:0000256" key="5">
    <source>
        <dbReference type="ARBA" id="ARBA00047375"/>
    </source>
</evidence>
<keyword evidence="3 6" id="KW-0808">Transferase</keyword>
<dbReference type="GeneID" id="107417649"/>
<feature type="compositionally biased region" description="Polar residues" evidence="7">
    <location>
        <begin position="8"/>
        <end position="22"/>
    </location>
</feature>
<dbReference type="GO" id="GO:0016020">
    <property type="term" value="C:membrane"/>
    <property type="evidence" value="ECO:0007669"/>
    <property type="project" value="InterPro"/>
</dbReference>
<feature type="transmembrane region" description="Helical" evidence="8">
    <location>
        <begin position="93"/>
        <end position="112"/>
    </location>
</feature>
<evidence type="ECO:0000256" key="1">
    <source>
        <dbReference type="ARBA" id="ARBA00005194"/>
    </source>
</evidence>
<dbReference type="UniPathway" id="UPA00094"/>
<dbReference type="Gene3D" id="3.40.47.10">
    <property type="match status" value="1"/>
</dbReference>
<dbReference type="PIRSF" id="PIRSF036417">
    <property type="entry name" value="3-ktacl-CoA_syn"/>
    <property type="match status" value="1"/>
</dbReference>
<dbReference type="PANTHER" id="PTHR31561">
    <property type="entry name" value="3-KETOACYL-COA SYNTHASE"/>
    <property type="match status" value="1"/>
</dbReference>
<evidence type="ECO:0000313" key="11">
    <source>
        <dbReference type="Proteomes" id="UP001652623"/>
    </source>
</evidence>
<keyword evidence="8" id="KW-0472">Membrane</keyword>
<dbReference type="Proteomes" id="UP001652623">
    <property type="component" value="Chromosome 2"/>
</dbReference>
<feature type="domain" description="FAE" evidence="9">
    <location>
        <begin position="117"/>
        <end position="398"/>
    </location>
</feature>
<feature type="transmembrane region" description="Helical" evidence="8">
    <location>
        <begin position="64"/>
        <end position="81"/>
    </location>
</feature>
<dbReference type="FunCoup" id="A0A6P4A7I1">
    <property type="interactions" value="126"/>
</dbReference>
<feature type="region of interest" description="Disordered" evidence="7">
    <location>
        <begin position="1"/>
        <end position="22"/>
    </location>
</feature>
<proteinExistence type="inferred from homology"/>
<protein>
    <recommendedName>
        <fullName evidence="6">3-ketoacyl-CoA synthase</fullName>
        <ecNumber evidence="6">2.3.1.-</ecNumber>
    </recommendedName>
</protein>
<keyword evidence="8" id="KW-1133">Transmembrane helix</keyword>
<evidence type="ECO:0000256" key="7">
    <source>
        <dbReference type="SAM" id="MobiDB-lite"/>
    </source>
</evidence>
<dbReference type="CDD" id="cd00831">
    <property type="entry name" value="CHS_like"/>
    <property type="match status" value="1"/>
</dbReference>
<dbReference type="InterPro" id="IPR012392">
    <property type="entry name" value="3-ktacl-CoA_syn"/>
</dbReference>
<evidence type="ECO:0000259" key="9">
    <source>
        <dbReference type="Pfam" id="PF08392"/>
    </source>
</evidence>
<name>A0A6P4A7I1_ZIZJJ</name>
<gene>
    <name evidence="12" type="primary">LOC107417649</name>
</gene>
<dbReference type="RefSeq" id="XP_015881751.3">
    <property type="nucleotide sequence ID" value="XM_016026265.4"/>
</dbReference>
<dbReference type="SUPFAM" id="SSF53901">
    <property type="entry name" value="Thiolase-like"/>
    <property type="match status" value="2"/>
</dbReference>
<sequence length="516" mass="59135">MARDRQEGQFSAGTVNRDPNNAGPSPNFHFTVKVRPCLPGFLNSVNLKYVKLGYHYLISRSHKYRFYFFIAPLLVILIFTWQTRKFFNWELDLYCPKFLLGISLALILYIYYKLAPCSIYLVDFSCYRPPNELKISKEEFIQLATKSGDFSDASIEFQQRILKNSGIGDDTYMPRVVFRPDYKISLKDGREEAAMAMFGAVNDLFAATKIRPSNISILVVNCGILNTTPSLSSMVINRFKLRHDIRSFNLGGMGCAAGIIAIDLSKDLLKAYRGSYALVVSTEAVTHTWYKGNDLQMLLPNCFFRMGAAAMLLSSSRQERWRAKYQLKQVVRTHKGMDDRSFKSIRIKEDDKGTQGLQVSKDMMEIGGHALKANITTLGPLVLPLSQHLHFFTTLMFKNKTKTTKAYKPYIPNYKSAFEHVCIVATSRKVLDEIQRNLQLTEEYMEASRKTLERFGNTSSSSMWYELSYLEWRRRIKGGDRVWQIAFGSGFKCGSVVWKALSRVGRPKRQSPWDEN</sequence>
<dbReference type="KEGG" id="zju:107417649"/>
<dbReference type="GO" id="GO:0006633">
    <property type="term" value="P:fatty acid biosynthetic process"/>
    <property type="evidence" value="ECO:0007669"/>
    <property type="project" value="UniProtKB-UniPathway"/>
</dbReference>
<dbReference type="InterPro" id="IPR013601">
    <property type="entry name" value="FAE1_typ3_polyketide_synth"/>
</dbReference>
<keyword evidence="8" id="KW-0812">Transmembrane</keyword>
<comment type="similarity">
    <text evidence="2 6">Belongs to the thiolase-like superfamily. Chalcone/stilbene synthases family.</text>
</comment>
<dbReference type="Pfam" id="PF08392">
    <property type="entry name" value="FAE1_CUT1_RppA"/>
    <property type="match status" value="1"/>
</dbReference>
<reference evidence="11" key="1">
    <citation type="submission" date="2025-05" db="UniProtKB">
        <authorList>
            <consortium name="RefSeq"/>
        </authorList>
    </citation>
    <scope>NUCLEOTIDE SEQUENCE [LARGE SCALE GENOMIC DNA]</scope>
</reference>
<dbReference type="Pfam" id="PF08541">
    <property type="entry name" value="ACP_syn_III_C"/>
    <property type="match status" value="1"/>
</dbReference>
<dbReference type="EC" id="2.3.1.-" evidence="6"/>
<keyword evidence="11" id="KW-1185">Reference proteome</keyword>
<dbReference type="GO" id="GO:0009922">
    <property type="term" value="F:fatty acid elongase activity"/>
    <property type="evidence" value="ECO:0007669"/>
    <property type="project" value="UniProtKB-EC"/>
</dbReference>
<evidence type="ECO:0000256" key="4">
    <source>
        <dbReference type="ARBA" id="ARBA00023315"/>
    </source>
</evidence>
<organism evidence="11 12">
    <name type="scientific">Ziziphus jujuba</name>
    <name type="common">Chinese jujube</name>
    <name type="synonym">Ziziphus sativa</name>
    <dbReference type="NCBI Taxonomy" id="326968"/>
    <lineage>
        <taxon>Eukaryota</taxon>
        <taxon>Viridiplantae</taxon>
        <taxon>Streptophyta</taxon>
        <taxon>Embryophyta</taxon>
        <taxon>Tracheophyta</taxon>
        <taxon>Spermatophyta</taxon>
        <taxon>Magnoliopsida</taxon>
        <taxon>eudicotyledons</taxon>
        <taxon>Gunneridae</taxon>
        <taxon>Pentapetalae</taxon>
        <taxon>rosids</taxon>
        <taxon>fabids</taxon>
        <taxon>Rosales</taxon>
        <taxon>Rhamnaceae</taxon>
        <taxon>Paliureae</taxon>
        <taxon>Ziziphus</taxon>
    </lineage>
</organism>
<reference evidence="12" key="2">
    <citation type="submission" date="2025-08" db="UniProtKB">
        <authorList>
            <consortium name="RefSeq"/>
        </authorList>
    </citation>
    <scope>IDENTIFICATION</scope>
    <source>
        <tissue evidence="12">Seedling</tissue>
    </source>
</reference>
<evidence type="ECO:0000313" key="12">
    <source>
        <dbReference type="RefSeq" id="XP_015881751.3"/>
    </source>
</evidence>
<dbReference type="InterPro" id="IPR016039">
    <property type="entry name" value="Thiolase-like"/>
</dbReference>
<dbReference type="AlphaFoldDB" id="A0A6P4A7I1"/>
<evidence type="ECO:0000256" key="8">
    <source>
        <dbReference type="SAM" id="Phobius"/>
    </source>
</evidence>
<dbReference type="InParanoid" id="A0A6P4A7I1"/>
<accession>A0A6P4A7I1</accession>
<evidence type="ECO:0000256" key="3">
    <source>
        <dbReference type="ARBA" id="ARBA00022679"/>
    </source>
</evidence>
<evidence type="ECO:0000256" key="6">
    <source>
        <dbReference type="PIRNR" id="PIRNR036417"/>
    </source>
</evidence>